<feature type="non-terminal residue" evidence="2">
    <location>
        <position position="1"/>
    </location>
</feature>
<reference evidence="2" key="1">
    <citation type="submission" date="2014-12" db="EMBL/GenBank/DDBJ databases">
        <title>Insight into the proteome of Arion vulgaris.</title>
        <authorList>
            <person name="Aradska J."/>
            <person name="Bulat T."/>
            <person name="Smidak R."/>
            <person name="Sarate P."/>
            <person name="Gangsoo J."/>
            <person name="Sialana F."/>
            <person name="Bilban M."/>
            <person name="Lubec G."/>
        </authorList>
    </citation>
    <scope>NUCLEOTIDE SEQUENCE</scope>
    <source>
        <tissue evidence="2">Skin</tissue>
    </source>
</reference>
<feature type="compositionally biased region" description="Polar residues" evidence="1">
    <location>
        <begin position="7"/>
        <end position="22"/>
    </location>
</feature>
<protein>
    <submittedName>
        <fullName evidence="2">Uncharacterized protein</fullName>
    </submittedName>
</protein>
<feature type="region of interest" description="Disordered" evidence="1">
    <location>
        <begin position="1"/>
        <end position="33"/>
    </location>
</feature>
<name>A0A0B6ZFX1_9EUPU</name>
<feature type="region of interest" description="Disordered" evidence="1">
    <location>
        <begin position="47"/>
        <end position="122"/>
    </location>
</feature>
<feature type="compositionally biased region" description="Basic residues" evidence="1">
    <location>
        <begin position="112"/>
        <end position="121"/>
    </location>
</feature>
<evidence type="ECO:0000313" key="2">
    <source>
        <dbReference type="EMBL" id="CEK67489.1"/>
    </source>
</evidence>
<accession>A0A0B6ZFX1</accession>
<proteinExistence type="predicted"/>
<feature type="compositionally biased region" description="Basic and acidic residues" evidence="1">
    <location>
        <begin position="254"/>
        <end position="270"/>
    </location>
</feature>
<feature type="non-terminal residue" evidence="2">
    <location>
        <position position="270"/>
    </location>
</feature>
<organism evidence="2">
    <name type="scientific">Arion vulgaris</name>
    <dbReference type="NCBI Taxonomy" id="1028688"/>
    <lineage>
        <taxon>Eukaryota</taxon>
        <taxon>Metazoa</taxon>
        <taxon>Spiralia</taxon>
        <taxon>Lophotrochozoa</taxon>
        <taxon>Mollusca</taxon>
        <taxon>Gastropoda</taxon>
        <taxon>Heterobranchia</taxon>
        <taxon>Euthyneura</taxon>
        <taxon>Panpulmonata</taxon>
        <taxon>Eupulmonata</taxon>
        <taxon>Stylommatophora</taxon>
        <taxon>Helicina</taxon>
        <taxon>Arionoidea</taxon>
        <taxon>Arionidae</taxon>
        <taxon>Arion</taxon>
    </lineage>
</organism>
<sequence>PGLDTLSDCSSEKSGILSSRSYRGSCDGDSTKSVHVRTNIDPLVEKLTSEHGFNTRTVSRSSQNSYRKSSLGLPNRRGESAAENSGVLLTTPPAAEPAVSSPKVTSGEPTQRHRYTQHRGRGNSPFRAIQHHQPCNRPADWSYGDDPNMEYDPSLDVSESIRSFNSSADEIDWDCDEDNRERLSAVPHFQQSLSDLQFKQSLMQRIHEWSSFAEEYNKSRSPTPDCYPVRFVRRSRSLDRHIGDPSLILVSDPADSKPIEIEPTVERNLE</sequence>
<feature type="compositionally biased region" description="Low complexity" evidence="1">
    <location>
        <begin position="59"/>
        <end position="70"/>
    </location>
</feature>
<gene>
    <name evidence="2" type="primary">ORF62820</name>
</gene>
<evidence type="ECO:0000256" key="1">
    <source>
        <dbReference type="SAM" id="MobiDB-lite"/>
    </source>
</evidence>
<dbReference type="AlphaFoldDB" id="A0A0B6ZFX1"/>
<dbReference type="EMBL" id="HACG01020624">
    <property type="protein sequence ID" value="CEK67489.1"/>
    <property type="molecule type" value="Transcribed_RNA"/>
</dbReference>
<feature type="region of interest" description="Disordered" evidence="1">
    <location>
        <begin position="247"/>
        <end position="270"/>
    </location>
</feature>